<feature type="region of interest" description="Disordered" evidence="1">
    <location>
        <begin position="36"/>
        <end position="89"/>
    </location>
</feature>
<keyword evidence="2" id="KW-0472">Membrane</keyword>
<feature type="transmembrane region" description="Helical" evidence="2">
    <location>
        <begin position="12"/>
        <end position="29"/>
    </location>
</feature>
<reference evidence="3" key="1">
    <citation type="submission" date="2023-05" db="EMBL/GenBank/DDBJ databases">
        <authorList>
            <person name="Stuckert A."/>
        </authorList>
    </citation>
    <scope>NUCLEOTIDE SEQUENCE</scope>
</reference>
<evidence type="ECO:0000256" key="1">
    <source>
        <dbReference type="SAM" id="MobiDB-lite"/>
    </source>
</evidence>
<organism evidence="3 4">
    <name type="scientific">Staurois parvus</name>
    <dbReference type="NCBI Taxonomy" id="386267"/>
    <lineage>
        <taxon>Eukaryota</taxon>
        <taxon>Metazoa</taxon>
        <taxon>Chordata</taxon>
        <taxon>Craniata</taxon>
        <taxon>Vertebrata</taxon>
        <taxon>Euteleostomi</taxon>
        <taxon>Amphibia</taxon>
        <taxon>Batrachia</taxon>
        <taxon>Anura</taxon>
        <taxon>Neobatrachia</taxon>
        <taxon>Ranoidea</taxon>
        <taxon>Ranidae</taxon>
        <taxon>Staurois</taxon>
    </lineage>
</organism>
<feature type="non-terminal residue" evidence="3">
    <location>
        <position position="106"/>
    </location>
</feature>
<evidence type="ECO:0000313" key="3">
    <source>
        <dbReference type="EMBL" id="CAI9566953.1"/>
    </source>
</evidence>
<dbReference type="EMBL" id="CATNWA010014079">
    <property type="protein sequence ID" value="CAI9566953.1"/>
    <property type="molecule type" value="Genomic_DNA"/>
</dbReference>
<keyword evidence="4" id="KW-1185">Reference proteome</keyword>
<keyword evidence="2" id="KW-0812">Transmembrane</keyword>
<proteinExistence type="predicted"/>
<accession>A0ABN9D3T1</accession>
<name>A0ABN9D3T1_9NEOB</name>
<dbReference type="Proteomes" id="UP001162483">
    <property type="component" value="Unassembled WGS sequence"/>
</dbReference>
<keyword evidence="2" id="KW-1133">Transmembrane helix</keyword>
<comment type="caution">
    <text evidence="3">The sequence shown here is derived from an EMBL/GenBank/DDBJ whole genome shotgun (WGS) entry which is preliminary data.</text>
</comment>
<evidence type="ECO:0000313" key="4">
    <source>
        <dbReference type="Proteomes" id="UP001162483"/>
    </source>
</evidence>
<protein>
    <submittedName>
        <fullName evidence="3">Uncharacterized protein</fullName>
    </submittedName>
</protein>
<evidence type="ECO:0000256" key="2">
    <source>
        <dbReference type="SAM" id="Phobius"/>
    </source>
</evidence>
<sequence length="106" mass="11836">MYVKWFDTVMLYYVILVNLVNVTFCHFQISRRSVPVRPDVAGDGTQKTDTGIRRRTLQGTLQGGHHRSAGQGKRRTDPRAAPQGIPECSSGLPLVLHLEIPPGRLQ</sequence>
<gene>
    <name evidence="3" type="ORF">SPARVUS_LOCUS6473162</name>
</gene>